<dbReference type="Gene3D" id="3.40.50.12370">
    <property type="match status" value="1"/>
</dbReference>
<dbReference type="InterPro" id="IPR006016">
    <property type="entry name" value="UspA"/>
</dbReference>
<dbReference type="PANTHER" id="PTHR46268:SF15">
    <property type="entry name" value="UNIVERSAL STRESS PROTEIN HP_0031"/>
    <property type="match status" value="1"/>
</dbReference>
<feature type="domain" description="UspA" evidence="2">
    <location>
        <begin position="231"/>
        <end position="282"/>
    </location>
</feature>
<evidence type="ECO:0000256" key="1">
    <source>
        <dbReference type="ARBA" id="ARBA00008791"/>
    </source>
</evidence>
<reference evidence="3" key="1">
    <citation type="journal article" date="2007" name="J. Bacteriol.">
        <title>Comparative genome analysis of four magnetotactic bacteria reveals a complex set of group-specific genes implicated in magnetosome biomineralization and function.</title>
        <authorList>
            <person name="Richter M."/>
            <person name="Kube M."/>
            <person name="Bazylinski D.A."/>
            <person name="Lombardot T."/>
            <person name="Gloeckner F.O."/>
            <person name="Reinhardt R."/>
            <person name="Schueler D."/>
        </authorList>
    </citation>
    <scope>NUCLEOTIDE SEQUENCE</scope>
    <source>
        <strain evidence="3">MSR-1</strain>
    </source>
</reference>
<dbReference type="InterPro" id="IPR006015">
    <property type="entry name" value="Universal_stress_UspA"/>
</dbReference>
<dbReference type="CDD" id="cd00293">
    <property type="entry name" value="USP-like"/>
    <property type="match status" value="1"/>
</dbReference>
<comment type="similarity">
    <text evidence="1">Belongs to the universal stress protein A family.</text>
</comment>
<dbReference type="PANTHER" id="PTHR46268">
    <property type="entry name" value="STRESS RESPONSE PROTEIN NHAX"/>
    <property type="match status" value="1"/>
</dbReference>
<organism evidence="3">
    <name type="scientific">Magnetospirillum gryphiswaldense</name>
    <dbReference type="NCBI Taxonomy" id="55518"/>
    <lineage>
        <taxon>Bacteria</taxon>
        <taxon>Pseudomonadati</taxon>
        <taxon>Pseudomonadota</taxon>
        <taxon>Alphaproteobacteria</taxon>
        <taxon>Rhodospirillales</taxon>
        <taxon>Rhodospirillaceae</taxon>
        <taxon>Magnetospirillum</taxon>
    </lineage>
</organism>
<feature type="domain" description="UspA" evidence="2">
    <location>
        <begin position="4"/>
        <end position="140"/>
    </location>
</feature>
<dbReference type="AlphaFoldDB" id="A4TW36"/>
<dbReference type="PRINTS" id="PR01438">
    <property type="entry name" value="UNVRSLSTRESS"/>
</dbReference>
<sequence>MSTIKTILAPIGDAAAAAAPLEAAFRLARLFGAHVAALHVRPDPTTAVPLIGEGMSGAMVEEMLNAADKQSREAAAAVRLAFDEIKDRHGITCQSSPPADGVTADWVEAVGREEEIIARKGRVHDLVVMGHAVQGDGSGLALNAALLDSGRPLLLAPATMPAALGRRVVVAWNGSAEAGRAAAAALPILERAETVTVLTVNEHDDMAGADDLIAFFGWHGINAIHQDIPAGGNAGMAVLEACTTAGADLLVMGAYTHSRLRQLILGGVTRHVLAHAAIPVLLSH</sequence>
<protein>
    <submittedName>
        <fullName evidence="3">Universal stress protein UspA and related nucleotide-binding proteins</fullName>
    </submittedName>
</protein>
<name>A4TW36_9PROT</name>
<accession>A4TW36</accession>
<evidence type="ECO:0000259" key="2">
    <source>
        <dbReference type="Pfam" id="PF00582"/>
    </source>
</evidence>
<gene>
    <name evidence="3" type="ORF">MGR_3770</name>
</gene>
<proteinExistence type="inferred from homology"/>
<dbReference type="RefSeq" id="WP_024079759.1">
    <property type="nucleotide sequence ID" value="NZ_CP027527.1"/>
</dbReference>
<evidence type="ECO:0000313" key="3">
    <source>
        <dbReference type="EMBL" id="CAM74843.1"/>
    </source>
</evidence>
<dbReference type="Pfam" id="PF00582">
    <property type="entry name" value="Usp"/>
    <property type="match status" value="2"/>
</dbReference>
<dbReference type="EMBL" id="CU459003">
    <property type="protein sequence ID" value="CAM74843.1"/>
    <property type="molecule type" value="Genomic_DNA"/>
</dbReference>
<dbReference type="SUPFAM" id="SSF52402">
    <property type="entry name" value="Adenine nucleotide alpha hydrolases-like"/>
    <property type="match status" value="2"/>
</dbReference>